<dbReference type="InterPro" id="IPR046625">
    <property type="entry name" value="DUF6737"/>
</dbReference>
<name>A0ABY8TYX6_TETOB</name>
<feature type="compositionally biased region" description="Polar residues" evidence="1">
    <location>
        <begin position="1"/>
        <end position="29"/>
    </location>
</feature>
<gene>
    <name evidence="4" type="ORF">OEZ85_002884</name>
</gene>
<keyword evidence="2" id="KW-0472">Membrane</keyword>
<dbReference type="Pfam" id="PF20522">
    <property type="entry name" value="DUF6737"/>
    <property type="match status" value="1"/>
</dbReference>
<feature type="transmembrane region" description="Helical" evidence="2">
    <location>
        <begin position="92"/>
        <end position="113"/>
    </location>
</feature>
<dbReference type="EMBL" id="CP126212">
    <property type="protein sequence ID" value="WIA14355.1"/>
    <property type="molecule type" value="Genomic_DNA"/>
</dbReference>
<evidence type="ECO:0000313" key="4">
    <source>
        <dbReference type="EMBL" id="WIA14355.1"/>
    </source>
</evidence>
<feature type="region of interest" description="Disordered" evidence="1">
    <location>
        <begin position="48"/>
        <end position="67"/>
    </location>
</feature>
<sequence>MQVFRASTGSRHLKHQQQSLRLAGNSRSPTLRPCRAYQQSQASNALQQSAQLSQQHQQQDSLQEAEQQAFDAERHQHIVEDYDLTYWHYQPWWLQPQMVIGSGIAFLVASLILDDEPTLKTAVLAAGPVALYWGIFLFLLPRSFKKFAVNYIEQHPEVEEPQFQQEQLQQQQQHQQQQQEQQQQQQQQ</sequence>
<feature type="domain" description="DUF6737" evidence="3">
    <location>
        <begin position="86"/>
        <end position="142"/>
    </location>
</feature>
<proteinExistence type="predicted"/>
<feature type="transmembrane region" description="Helical" evidence="2">
    <location>
        <begin position="119"/>
        <end position="140"/>
    </location>
</feature>
<evidence type="ECO:0000259" key="3">
    <source>
        <dbReference type="Pfam" id="PF20522"/>
    </source>
</evidence>
<dbReference type="Proteomes" id="UP001244341">
    <property type="component" value="Chromosome 5b"/>
</dbReference>
<evidence type="ECO:0000256" key="2">
    <source>
        <dbReference type="SAM" id="Phobius"/>
    </source>
</evidence>
<keyword evidence="5" id="KW-1185">Reference proteome</keyword>
<keyword evidence="2" id="KW-1133">Transmembrane helix</keyword>
<feature type="region of interest" description="Disordered" evidence="1">
    <location>
        <begin position="1"/>
        <end position="34"/>
    </location>
</feature>
<evidence type="ECO:0000313" key="5">
    <source>
        <dbReference type="Proteomes" id="UP001244341"/>
    </source>
</evidence>
<protein>
    <recommendedName>
        <fullName evidence="3">DUF6737 domain-containing protein</fullName>
    </recommendedName>
</protein>
<organism evidence="4 5">
    <name type="scientific">Tetradesmus obliquus</name>
    <name type="common">Green alga</name>
    <name type="synonym">Acutodesmus obliquus</name>
    <dbReference type="NCBI Taxonomy" id="3088"/>
    <lineage>
        <taxon>Eukaryota</taxon>
        <taxon>Viridiplantae</taxon>
        <taxon>Chlorophyta</taxon>
        <taxon>core chlorophytes</taxon>
        <taxon>Chlorophyceae</taxon>
        <taxon>CS clade</taxon>
        <taxon>Sphaeropleales</taxon>
        <taxon>Scenedesmaceae</taxon>
        <taxon>Tetradesmus</taxon>
    </lineage>
</organism>
<feature type="compositionally biased region" description="Low complexity" evidence="1">
    <location>
        <begin position="161"/>
        <end position="188"/>
    </location>
</feature>
<reference evidence="4 5" key="1">
    <citation type="submission" date="2023-05" db="EMBL/GenBank/DDBJ databases">
        <title>A 100% complete, gapless, phased diploid assembly of the Scenedesmus obliquus UTEX 3031 genome.</title>
        <authorList>
            <person name="Biondi T.C."/>
            <person name="Hanschen E.R."/>
            <person name="Kwon T."/>
            <person name="Eng W."/>
            <person name="Kruse C.P.S."/>
            <person name="Koehler S.I."/>
            <person name="Kunde Y."/>
            <person name="Gleasner C.D."/>
            <person name="You Mak K.T."/>
            <person name="Polle J."/>
            <person name="Hovde B.T."/>
            <person name="Starkenburg S.R."/>
        </authorList>
    </citation>
    <scope>NUCLEOTIDE SEQUENCE [LARGE SCALE GENOMIC DNA]</scope>
    <source>
        <strain evidence="4 5">DOE0152z</strain>
    </source>
</reference>
<feature type="region of interest" description="Disordered" evidence="1">
    <location>
        <begin position="160"/>
        <end position="188"/>
    </location>
</feature>
<accession>A0ABY8TYX6</accession>
<evidence type="ECO:0000256" key="1">
    <source>
        <dbReference type="SAM" id="MobiDB-lite"/>
    </source>
</evidence>
<keyword evidence="2" id="KW-0812">Transmembrane</keyword>